<dbReference type="GeneID" id="87885354"/>
<feature type="region of interest" description="Disordered" evidence="1">
    <location>
        <begin position="235"/>
        <end position="271"/>
    </location>
</feature>
<evidence type="ECO:0000313" key="3">
    <source>
        <dbReference type="Proteomes" id="UP001273166"/>
    </source>
</evidence>
<reference evidence="2" key="2">
    <citation type="submission" date="2023-06" db="EMBL/GenBank/DDBJ databases">
        <authorList>
            <consortium name="Lawrence Berkeley National Laboratory"/>
            <person name="Mondo S.J."/>
            <person name="Hensen N."/>
            <person name="Bonometti L."/>
            <person name="Westerberg I."/>
            <person name="Brannstrom I.O."/>
            <person name="Guillou S."/>
            <person name="Cros-Aarteil S."/>
            <person name="Calhoun S."/>
            <person name="Haridas S."/>
            <person name="Kuo A."/>
            <person name="Pangilinan J."/>
            <person name="Riley R."/>
            <person name="Labutti K."/>
            <person name="Andreopoulos B."/>
            <person name="Lipzen A."/>
            <person name="Chen C."/>
            <person name="Yanf M."/>
            <person name="Daum C."/>
            <person name="Ng V."/>
            <person name="Clum A."/>
            <person name="Steindorff A."/>
            <person name="Ohm R."/>
            <person name="Martin F."/>
            <person name="Silar P."/>
            <person name="Natvig D."/>
            <person name="Lalanne C."/>
            <person name="Gautier V."/>
            <person name="Ament-Velasquez S.L."/>
            <person name="Kruys A."/>
            <person name="Hutchinson M.I."/>
            <person name="Powell A.J."/>
            <person name="Barry K."/>
            <person name="Miller A.N."/>
            <person name="Grigoriev I.V."/>
            <person name="Debuchy R."/>
            <person name="Gladieux P."/>
            <person name="Thoren M.H."/>
            <person name="Johannesson H."/>
        </authorList>
    </citation>
    <scope>NUCLEOTIDE SEQUENCE</scope>
    <source>
        <strain evidence="2">CBS 333.67</strain>
    </source>
</reference>
<evidence type="ECO:0000256" key="1">
    <source>
        <dbReference type="SAM" id="MobiDB-lite"/>
    </source>
</evidence>
<dbReference type="AlphaFoldDB" id="A0AAJ0H1P5"/>
<keyword evidence="3" id="KW-1185">Reference proteome</keyword>
<comment type="caution">
    <text evidence="2">The sequence shown here is derived from an EMBL/GenBank/DDBJ whole genome shotgun (WGS) entry which is preliminary data.</text>
</comment>
<dbReference type="RefSeq" id="XP_062725660.1">
    <property type="nucleotide sequence ID" value="XM_062866525.1"/>
</dbReference>
<reference evidence="2" key="1">
    <citation type="journal article" date="2023" name="Mol. Phylogenet. Evol.">
        <title>Genome-scale phylogeny and comparative genomics of the fungal order Sordariales.</title>
        <authorList>
            <person name="Hensen N."/>
            <person name="Bonometti L."/>
            <person name="Westerberg I."/>
            <person name="Brannstrom I.O."/>
            <person name="Guillou S."/>
            <person name="Cros-Aarteil S."/>
            <person name="Calhoun S."/>
            <person name="Haridas S."/>
            <person name="Kuo A."/>
            <person name="Mondo S."/>
            <person name="Pangilinan J."/>
            <person name="Riley R."/>
            <person name="LaButti K."/>
            <person name="Andreopoulos B."/>
            <person name="Lipzen A."/>
            <person name="Chen C."/>
            <person name="Yan M."/>
            <person name="Daum C."/>
            <person name="Ng V."/>
            <person name="Clum A."/>
            <person name="Steindorff A."/>
            <person name="Ohm R.A."/>
            <person name="Martin F."/>
            <person name="Silar P."/>
            <person name="Natvig D.O."/>
            <person name="Lalanne C."/>
            <person name="Gautier V."/>
            <person name="Ament-Velasquez S.L."/>
            <person name="Kruys A."/>
            <person name="Hutchinson M.I."/>
            <person name="Powell A.J."/>
            <person name="Barry K."/>
            <person name="Miller A.N."/>
            <person name="Grigoriev I.V."/>
            <person name="Debuchy R."/>
            <person name="Gladieux P."/>
            <person name="Hiltunen Thoren M."/>
            <person name="Johannesson H."/>
        </authorList>
    </citation>
    <scope>NUCLEOTIDE SEQUENCE</scope>
    <source>
        <strain evidence="2">CBS 333.67</strain>
    </source>
</reference>
<dbReference type="Proteomes" id="UP001273166">
    <property type="component" value="Unassembled WGS sequence"/>
</dbReference>
<protein>
    <submittedName>
        <fullName evidence="2">Uncharacterized protein</fullName>
    </submittedName>
</protein>
<feature type="compositionally biased region" description="Polar residues" evidence="1">
    <location>
        <begin position="41"/>
        <end position="59"/>
    </location>
</feature>
<proteinExistence type="predicted"/>
<sequence>MSLMEEIVKLTGSENWKAWNTRFIAEATNRGLWEIINPTSTSKGANARGNTPASGTSQVVVPGGKPKNASEMTAAGRDAYKIDLSEYREEKGDYERELQNITFLCSWITKTVAANLFDTTCDPEKRIHEWYAALKERGGTNDLQEFRRAMEEWETANKTLSRKPKDMLSWLRGWELALLKAQKAKVPGTNDSIDNTVRGFGYDGWCDSYYNSNQDAIDNNKFMLQKLLKDFSERVRRSDDFKPPPSPRAPSVSQEKEPQPNSPNHKQAPLHWRINFWLSSPR</sequence>
<name>A0AAJ0H1P5_9PEZI</name>
<feature type="region of interest" description="Disordered" evidence="1">
    <location>
        <begin position="41"/>
        <end position="71"/>
    </location>
</feature>
<accession>A0AAJ0H1P5</accession>
<evidence type="ECO:0000313" key="2">
    <source>
        <dbReference type="EMBL" id="KAK3309880.1"/>
    </source>
</evidence>
<dbReference type="EMBL" id="JAUDZG010000001">
    <property type="protein sequence ID" value="KAK3309880.1"/>
    <property type="molecule type" value="Genomic_DNA"/>
</dbReference>
<organism evidence="2 3">
    <name type="scientific">Chaetomium strumarium</name>
    <dbReference type="NCBI Taxonomy" id="1170767"/>
    <lineage>
        <taxon>Eukaryota</taxon>
        <taxon>Fungi</taxon>
        <taxon>Dikarya</taxon>
        <taxon>Ascomycota</taxon>
        <taxon>Pezizomycotina</taxon>
        <taxon>Sordariomycetes</taxon>
        <taxon>Sordariomycetidae</taxon>
        <taxon>Sordariales</taxon>
        <taxon>Chaetomiaceae</taxon>
        <taxon>Chaetomium</taxon>
    </lineage>
</organism>
<gene>
    <name evidence="2" type="ORF">B0T15DRAFT_488584</name>
</gene>